<feature type="transmembrane region" description="Helical" evidence="12">
    <location>
        <begin position="57"/>
        <end position="78"/>
    </location>
</feature>
<dbReference type="RefSeq" id="WP_029334064.1">
    <property type="nucleotide sequence ID" value="NZ_UGGP01000001.1"/>
</dbReference>
<dbReference type="EMBL" id="UGGP01000001">
    <property type="protein sequence ID" value="STO06861.1"/>
    <property type="molecule type" value="Genomic_DNA"/>
</dbReference>
<dbReference type="GO" id="GO:0005886">
    <property type="term" value="C:plasma membrane"/>
    <property type="evidence" value="ECO:0007669"/>
    <property type="project" value="UniProtKB-SubCell"/>
</dbReference>
<feature type="domain" description="Sulfatase N-terminal" evidence="13">
    <location>
        <begin position="224"/>
        <end position="510"/>
    </location>
</feature>
<dbReference type="Proteomes" id="UP000254060">
    <property type="component" value="Unassembled WGS sequence"/>
</dbReference>
<keyword evidence="4 8" id="KW-1003">Cell membrane</keyword>
<evidence type="ECO:0000313" key="14">
    <source>
        <dbReference type="EMBL" id="STO06861.1"/>
    </source>
</evidence>
<dbReference type="STRING" id="1397694.GCA_000702585_00721"/>
<reference evidence="14 15" key="1">
    <citation type="submission" date="2018-06" db="EMBL/GenBank/DDBJ databases">
        <authorList>
            <consortium name="Pathogen Informatics"/>
            <person name="Doyle S."/>
        </authorList>
    </citation>
    <scope>NUCLEOTIDE SEQUENCE [LARGE SCALE GENOMIC DNA]</scope>
    <source>
        <strain evidence="14 15">NCTC13163</strain>
    </source>
</reference>
<evidence type="ECO:0000313" key="15">
    <source>
        <dbReference type="Proteomes" id="UP000254060"/>
    </source>
</evidence>
<keyword evidence="10" id="KW-0464">Manganese</keyword>
<gene>
    <name evidence="14" type="primary">ltaS1_1</name>
    <name evidence="14" type="ORF">NCTC13163_00200</name>
</gene>
<keyword evidence="5 12" id="KW-0812">Transmembrane</keyword>
<evidence type="ECO:0000256" key="11">
    <source>
        <dbReference type="PIRSR" id="PIRSR005091-3"/>
    </source>
</evidence>
<dbReference type="OrthoDB" id="5901192at2"/>
<sequence>MKYLDYWTYMILSLLKLYLFSVLTTSAFTFHFFLVNVGMILMMTSWALLVRPNVRRWILLASLFLHSTLLISDAWYYRYFGNVLSVALLSDAGQMGDVGGGFLTLIQATDFLFFADLLVFGALVMYQKRHPIRETRGLRMAGIGFLAGVVLYSVPLYVNYPPDDRTTISNMREYYKYGFWGYHGLDAARGIRDGAGLGKSLTDVDQSNVSALSQATVSASSDTNVIVVQLESFQTSLIGQVINGQDVTPNLNALRDEMLYFPNVYHQTHEGRTSDAEFTVNTSLYPVKSGSVYTQYADHTFDALPERLKAAGYDTAAMHAFDKTFWNRDNFYDNIGFNHFFSAENYPDGEVIGMALNDQDFLTESVRFMETLEQPFYSFVVALTSHTPYDIPDREKRLDLSGYDDPLLQNYYHTVHYVDTAVGLMVDMLKANGMWDDTLVVFYGDHDNGLTAPGDEMAEKEGATSVTEVFTLDRAVPLYIKPAGLARGEVMQASGGQLDFAPTILELLGMTPGYMLGSSLLDDEPNLTVFRNGSFRYDDVYFAPDLTKPFGAGTCYAIDSGDELPFDACAPYIDDAADQLRLSDTIVEKDALSEFTQTDKQAAPN</sequence>
<dbReference type="PANTHER" id="PTHR47371:SF3">
    <property type="entry name" value="PHOSPHOGLYCEROL TRANSFERASE I"/>
    <property type="match status" value="1"/>
</dbReference>
<evidence type="ECO:0000256" key="10">
    <source>
        <dbReference type="PIRSR" id="PIRSR005091-2"/>
    </source>
</evidence>
<proteinExistence type="inferred from homology"/>
<dbReference type="CDD" id="cd16015">
    <property type="entry name" value="LTA_synthase"/>
    <property type="match status" value="1"/>
</dbReference>
<feature type="transmembrane region" description="Helical" evidence="12">
    <location>
        <begin position="138"/>
        <end position="158"/>
    </location>
</feature>
<dbReference type="InterPro" id="IPR000917">
    <property type="entry name" value="Sulfatase_N"/>
</dbReference>
<name>A0A377FPX4_9BACL</name>
<evidence type="ECO:0000256" key="6">
    <source>
        <dbReference type="ARBA" id="ARBA00022989"/>
    </source>
</evidence>
<feature type="binding site" evidence="10">
    <location>
        <position position="386"/>
    </location>
    <ligand>
        <name>substrate</name>
    </ligand>
</feature>
<comment type="similarity">
    <text evidence="3 8">Belongs to the LTA synthase family.</text>
</comment>
<organism evidence="14 15">
    <name type="scientific">Exiguobacterium aurantiacum</name>
    <dbReference type="NCBI Taxonomy" id="33987"/>
    <lineage>
        <taxon>Bacteria</taxon>
        <taxon>Bacillati</taxon>
        <taxon>Bacillota</taxon>
        <taxon>Bacilli</taxon>
        <taxon>Bacillales</taxon>
        <taxon>Bacillales Family XII. Incertae Sedis</taxon>
        <taxon>Exiguobacterium</taxon>
    </lineage>
</organism>
<feature type="binding site" evidence="11">
    <location>
        <position position="445"/>
    </location>
    <ligand>
        <name>Mn(2+)</name>
        <dbReference type="ChEBI" id="CHEBI:29035"/>
    </ligand>
</feature>
<feature type="transmembrane region" description="Helical" evidence="12">
    <location>
        <begin position="7"/>
        <end position="24"/>
    </location>
</feature>
<dbReference type="InterPro" id="IPR012160">
    <property type="entry name" value="LtaS-like"/>
</dbReference>
<evidence type="ECO:0000256" key="2">
    <source>
        <dbReference type="ARBA" id="ARBA00004936"/>
    </source>
</evidence>
<keyword evidence="7 8" id="KW-0472">Membrane</keyword>
<evidence type="ECO:0000256" key="4">
    <source>
        <dbReference type="ARBA" id="ARBA00022475"/>
    </source>
</evidence>
<evidence type="ECO:0000259" key="13">
    <source>
        <dbReference type="Pfam" id="PF00884"/>
    </source>
</evidence>
<protein>
    <submittedName>
        <fullName evidence="14">Lipoteichoic acid synthase 1</fullName>
    </submittedName>
</protein>
<dbReference type="PIRSF" id="PIRSF005091">
    <property type="entry name" value="Mmb_sulf_HI1246"/>
    <property type="match status" value="1"/>
</dbReference>
<dbReference type="PANTHER" id="PTHR47371">
    <property type="entry name" value="LIPOTEICHOIC ACID SYNTHASE"/>
    <property type="match status" value="1"/>
</dbReference>
<feature type="transmembrane region" description="Helical" evidence="12">
    <location>
        <begin position="98"/>
        <end position="126"/>
    </location>
</feature>
<feature type="binding site" evidence="11">
    <location>
        <position position="231"/>
    </location>
    <ligand>
        <name>Mn(2+)</name>
        <dbReference type="ChEBI" id="CHEBI:29035"/>
    </ligand>
</feature>
<dbReference type="SUPFAM" id="SSF53649">
    <property type="entry name" value="Alkaline phosphatase-like"/>
    <property type="match status" value="1"/>
</dbReference>
<evidence type="ECO:0000256" key="9">
    <source>
        <dbReference type="PIRSR" id="PIRSR005091-1"/>
    </source>
</evidence>
<feature type="binding site" evidence="11">
    <location>
        <position position="446"/>
    </location>
    <ligand>
        <name>Mn(2+)</name>
        <dbReference type="ChEBI" id="CHEBI:29035"/>
    </ligand>
</feature>
<dbReference type="Gene3D" id="3.40.720.10">
    <property type="entry name" value="Alkaline Phosphatase, subunit A"/>
    <property type="match status" value="1"/>
</dbReference>
<feature type="transmembrane region" description="Helical" evidence="12">
    <location>
        <begin position="30"/>
        <end position="50"/>
    </location>
</feature>
<dbReference type="InterPro" id="IPR017850">
    <property type="entry name" value="Alkaline_phosphatase_core_sf"/>
</dbReference>
<evidence type="ECO:0000256" key="8">
    <source>
        <dbReference type="PIRNR" id="PIRNR005091"/>
    </source>
</evidence>
<dbReference type="Pfam" id="PF00884">
    <property type="entry name" value="Sulfatase"/>
    <property type="match status" value="1"/>
</dbReference>
<feature type="binding site" evidence="11">
    <location>
        <position position="273"/>
    </location>
    <ligand>
        <name>Mn(2+)</name>
        <dbReference type="ChEBI" id="CHEBI:29035"/>
    </ligand>
</feature>
<dbReference type="GO" id="GO:0046872">
    <property type="term" value="F:metal ion binding"/>
    <property type="evidence" value="ECO:0007669"/>
    <property type="project" value="UniProtKB-KW"/>
</dbReference>
<keyword evidence="10" id="KW-0479">Metal-binding</keyword>
<evidence type="ECO:0000256" key="3">
    <source>
        <dbReference type="ARBA" id="ARBA00009983"/>
    </source>
</evidence>
<dbReference type="Gene3D" id="3.30.1120.170">
    <property type="match status" value="1"/>
</dbReference>
<evidence type="ECO:0000256" key="1">
    <source>
        <dbReference type="ARBA" id="ARBA00004651"/>
    </source>
</evidence>
<evidence type="ECO:0000256" key="7">
    <source>
        <dbReference type="ARBA" id="ARBA00023136"/>
    </source>
</evidence>
<accession>A0A377FPX4</accession>
<comment type="pathway">
    <text evidence="2">Cell wall biogenesis; lipoteichoic acid biosynthesis.</text>
</comment>
<feature type="active site" evidence="9">
    <location>
        <position position="273"/>
    </location>
</feature>
<evidence type="ECO:0000256" key="12">
    <source>
        <dbReference type="SAM" id="Phobius"/>
    </source>
</evidence>
<dbReference type="InterPro" id="IPR050448">
    <property type="entry name" value="OpgB/LTA_synthase_biosynth"/>
</dbReference>
<keyword evidence="6 12" id="KW-1133">Transmembrane helix</keyword>
<dbReference type="AlphaFoldDB" id="A0A377FPX4"/>
<evidence type="ECO:0000256" key="5">
    <source>
        <dbReference type="ARBA" id="ARBA00022692"/>
    </source>
</evidence>
<comment type="subcellular location">
    <subcellularLocation>
        <location evidence="1">Cell membrane</location>
        <topology evidence="1">Multi-pass membrane protein</topology>
    </subcellularLocation>
</comment>